<dbReference type="Proteomes" id="UP000822688">
    <property type="component" value="Chromosome 12"/>
</dbReference>
<evidence type="ECO:0000313" key="3">
    <source>
        <dbReference type="Proteomes" id="UP000822688"/>
    </source>
</evidence>
<dbReference type="InterPro" id="IPR040855">
    <property type="entry name" value="ORC_WH_C"/>
</dbReference>
<accession>A0A8T0G8F6</accession>
<protein>
    <recommendedName>
        <fullName evidence="1">Origin recognition complex subunit 3 winged helix C-terminal domain-containing protein</fullName>
    </recommendedName>
</protein>
<dbReference type="Pfam" id="PF18137">
    <property type="entry name" value="WHD_ORC"/>
    <property type="match status" value="1"/>
</dbReference>
<dbReference type="GO" id="GO:0005656">
    <property type="term" value="C:nuclear pre-replicative complex"/>
    <property type="evidence" value="ECO:0007669"/>
    <property type="project" value="TreeGrafter"/>
</dbReference>
<evidence type="ECO:0000313" key="2">
    <source>
        <dbReference type="EMBL" id="KAG0554624.1"/>
    </source>
</evidence>
<name>A0A8T0G8F6_CERPU</name>
<dbReference type="PANTHER" id="PTHR12748">
    <property type="entry name" value="ORIGIN RECOGNITION COMPLEX SUBUNIT 3"/>
    <property type="match status" value="1"/>
</dbReference>
<dbReference type="InterPro" id="IPR020795">
    <property type="entry name" value="ORC3"/>
</dbReference>
<dbReference type="GO" id="GO:0006270">
    <property type="term" value="P:DNA replication initiation"/>
    <property type="evidence" value="ECO:0007669"/>
    <property type="project" value="TreeGrafter"/>
</dbReference>
<organism evidence="2 3">
    <name type="scientific">Ceratodon purpureus</name>
    <name type="common">Fire moss</name>
    <name type="synonym">Dicranum purpureum</name>
    <dbReference type="NCBI Taxonomy" id="3225"/>
    <lineage>
        <taxon>Eukaryota</taxon>
        <taxon>Viridiplantae</taxon>
        <taxon>Streptophyta</taxon>
        <taxon>Embryophyta</taxon>
        <taxon>Bryophyta</taxon>
        <taxon>Bryophytina</taxon>
        <taxon>Bryopsida</taxon>
        <taxon>Dicranidae</taxon>
        <taxon>Pseudoditrichales</taxon>
        <taxon>Ditrichaceae</taxon>
        <taxon>Ceratodon</taxon>
    </lineage>
</organism>
<dbReference type="GO" id="GO:0003688">
    <property type="term" value="F:DNA replication origin binding"/>
    <property type="evidence" value="ECO:0007669"/>
    <property type="project" value="TreeGrafter"/>
</dbReference>
<feature type="non-terminal residue" evidence="2">
    <location>
        <position position="1"/>
    </location>
</feature>
<dbReference type="GO" id="GO:0031261">
    <property type="term" value="C:DNA replication preinitiation complex"/>
    <property type="evidence" value="ECO:0007669"/>
    <property type="project" value="TreeGrafter"/>
</dbReference>
<sequence length="80" mass="9298">QEQLIRTVDAQLRLQCECCHPDGPLSDSLHDTCLAYHLLQEHDELINVHDWYQSFSSICCPVKVSSAKKRKGWKIRRLCC</sequence>
<comment type="caution">
    <text evidence="2">The sequence shown here is derived from an EMBL/GenBank/DDBJ whole genome shotgun (WGS) entry which is preliminary data.</text>
</comment>
<reference evidence="2" key="1">
    <citation type="submission" date="2020-06" db="EMBL/GenBank/DDBJ databases">
        <title>WGS assembly of Ceratodon purpureus strain R40.</title>
        <authorList>
            <person name="Carey S.B."/>
            <person name="Jenkins J."/>
            <person name="Shu S."/>
            <person name="Lovell J.T."/>
            <person name="Sreedasyam A."/>
            <person name="Maumus F."/>
            <person name="Tiley G.P."/>
            <person name="Fernandez-Pozo N."/>
            <person name="Barry K."/>
            <person name="Chen C."/>
            <person name="Wang M."/>
            <person name="Lipzen A."/>
            <person name="Daum C."/>
            <person name="Saski C.A."/>
            <person name="Payton A.C."/>
            <person name="Mcbreen J.C."/>
            <person name="Conrad R.E."/>
            <person name="Kollar L.M."/>
            <person name="Olsson S."/>
            <person name="Huttunen S."/>
            <person name="Landis J.B."/>
            <person name="Wickett N.J."/>
            <person name="Johnson M.G."/>
            <person name="Rensing S.A."/>
            <person name="Grimwood J."/>
            <person name="Schmutz J."/>
            <person name="Mcdaniel S.F."/>
        </authorList>
    </citation>
    <scope>NUCLEOTIDE SEQUENCE</scope>
    <source>
        <strain evidence="2">R40</strain>
    </source>
</reference>
<proteinExistence type="predicted"/>
<keyword evidence="3" id="KW-1185">Reference proteome</keyword>
<dbReference type="OrthoDB" id="10265211at2759"/>
<dbReference type="GO" id="GO:0005664">
    <property type="term" value="C:nuclear origin of replication recognition complex"/>
    <property type="evidence" value="ECO:0007669"/>
    <property type="project" value="InterPro"/>
</dbReference>
<dbReference type="PANTHER" id="PTHR12748:SF0">
    <property type="entry name" value="ORIGIN RECOGNITION COMPLEX SUBUNIT 3"/>
    <property type="match status" value="1"/>
</dbReference>
<evidence type="ECO:0000259" key="1">
    <source>
        <dbReference type="Pfam" id="PF18137"/>
    </source>
</evidence>
<gene>
    <name evidence="2" type="ORF">KC19_12G106000</name>
</gene>
<dbReference type="EMBL" id="CM026433">
    <property type="protein sequence ID" value="KAG0554624.1"/>
    <property type="molecule type" value="Genomic_DNA"/>
</dbReference>
<dbReference type="AlphaFoldDB" id="A0A8T0G8F6"/>
<feature type="domain" description="Origin recognition complex subunit 3 winged helix C-terminal" evidence="1">
    <location>
        <begin position="14"/>
        <end position="61"/>
    </location>
</feature>